<feature type="compositionally biased region" description="Basic and acidic residues" evidence="1">
    <location>
        <begin position="65"/>
        <end position="74"/>
    </location>
</feature>
<name>A0A918CZM6_9ACTN</name>
<dbReference type="AlphaFoldDB" id="A0A918CZM6"/>
<protein>
    <submittedName>
        <fullName evidence="2">Uncharacterized protein</fullName>
    </submittedName>
</protein>
<evidence type="ECO:0000256" key="1">
    <source>
        <dbReference type="SAM" id="MobiDB-lite"/>
    </source>
</evidence>
<reference evidence="2 3" key="1">
    <citation type="journal article" date="2014" name="Int. J. Syst. Evol. Microbiol.">
        <title>Complete genome sequence of Corynebacterium casei LMG S-19264T (=DSM 44701T), isolated from a smear-ripened cheese.</title>
        <authorList>
            <consortium name="US DOE Joint Genome Institute (JGI-PGF)"/>
            <person name="Walter F."/>
            <person name="Albersmeier A."/>
            <person name="Kalinowski J."/>
            <person name="Ruckert C."/>
        </authorList>
    </citation>
    <scope>NUCLEOTIDE SEQUENCE [LARGE SCALE GENOMIC DNA]</scope>
    <source>
        <strain evidence="2 3">CGMCC 4.7111</strain>
    </source>
</reference>
<organism evidence="2 3">
    <name type="scientific">Streptomyces albiflavescens</name>
    <dbReference type="NCBI Taxonomy" id="1623582"/>
    <lineage>
        <taxon>Bacteria</taxon>
        <taxon>Bacillati</taxon>
        <taxon>Actinomycetota</taxon>
        <taxon>Actinomycetes</taxon>
        <taxon>Kitasatosporales</taxon>
        <taxon>Streptomycetaceae</taxon>
        <taxon>Streptomyces</taxon>
    </lineage>
</organism>
<dbReference type="EMBL" id="BMMM01000002">
    <property type="protein sequence ID" value="GGN52981.1"/>
    <property type="molecule type" value="Genomic_DNA"/>
</dbReference>
<feature type="compositionally biased region" description="Basic and acidic residues" evidence="1">
    <location>
        <begin position="24"/>
        <end position="42"/>
    </location>
</feature>
<dbReference type="Proteomes" id="UP000600365">
    <property type="component" value="Unassembled WGS sequence"/>
</dbReference>
<evidence type="ECO:0000313" key="3">
    <source>
        <dbReference type="Proteomes" id="UP000600365"/>
    </source>
</evidence>
<feature type="region of interest" description="Disordered" evidence="1">
    <location>
        <begin position="22"/>
        <end position="74"/>
    </location>
</feature>
<keyword evidence="3" id="KW-1185">Reference proteome</keyword>
<gene>
    <name evidence="2" type="ORF">GCM10011579_010600</name>
</gene>
<sequence length="74" mass="8196">MEEMRLEALDDRRVLAGVAAQRDAPVRERHHQPEQEAEELVRGRTPGGTAAQRGGTARDPPDEDVGAHRAEEED</sequence>
<evidence type="ECO:0000313" key="2">
    <source>
        <dbReference type="EMBL" id="GGN52981.1"/>
    </source>
</evidence>
<feature type="compositionally biased region" description="Low complexity" evidence="1">
    <location>
        <begin position="43"/>
        <end position="58"/>
    </location>
</feature>
<comment type="caution">
    <text evidence="2">The sequence shown here is derived from an EMBL/GenBank/DDBJ whole genome shotgun (WGS) entry which is preliminary data.</text>
</comment>
<accession>A0A918CZM6</accession>
<proteinExistence type="predicted"/>